<dbReference type="AlphaFoldDB" id="C0GCF7"/>
<comment type="caution">
    <text evidence="1">The sequence shown here is derived from an EMBL/GenBank/DDBJ whole genome shotgun (WGS) entry which is preliminary data.</text>
</comment>
<proteinExistence type="predicted"/>
<dbReference type="EMBL" id="ACJM01000001">
    <property type="protein sequence ID" value="EEG78892.1"/>
    <property type="molecule type" value="Genomic_DNA"/>
</dbReference>
<organism evidence="1 2">
    <name type="scientific">Dethiobacter alkaliphilus AHT 1</name>
    <dbReference type="NCBI Taxonomy" id="555088"/>
    <lineage>
        <taxon>Bacteria</taxon>
        <taxon>Bacillati</taxon>
        <taxon>Bacillota</taxon>
        <taxon>Dethiobacteria</taxon>
        <taxon>Dethiobacterales</taxon>
        <taxon>Dethiobacteraceae</taxon>
        <taxon>Dethiobacter</taxon>
    </lineage>
</organism>
<dbReference type="STRING" id="555088.DealDRAFT_0166"/>
<sequence length="198" mass="22289">MDTNLTEIIFLLDRSGSMGGLETDTIGGFNAFIEKQRQLEGNIIVSAILFDDRYEMLWNGIKAEKAVLTENEYYVRGSTALLDAVGRTILDVGYRLARTNEQKKPGKVIFVITTDGLENASREFTYEKVKELIKHQQKKYNWEFIFLGANIDAAREADSIGIATENAFNFEATKSGVESMYCMVSEAVSEKRKAKTTK</sequence>
<keyword evidence="2" id="KW-1185">Reference proteome</keyword>
<evidence type="ECO:0000313" key="1">
    <source>
        <dbReference type="EMBL" id="EEG78892.1"/>
    </source>
</evidence>
<dbReference type="SUPFAM" id="SSF53300">
    <property type="entry name" value="vWA-like"/>
    <property type="match status" value="1"/>
</dbReference>
<accession>C0GCF7</accession>
<name>C0GCF7_DETAL</name>
<protein>
    <recommendedName>
        <fullName evidence="3">von Willebrand factor type A</fullName>
    </recommendedName>
</protein>
<dbReference type="CDD" id="cd00198">
    <property type="entry name" value="vWFA"/>
    <property type="match status" value="1"/>
</dbReference>
<dbReference type="Gene3D" id="3.40.50.410">
    <property type="entry name" value="von Willebrand factor, type A domain"/>
    <property type="match status" value="1"/>
</dbReference>
<dbReference type="InterPro" id="IPR036465">
    <property type="entry name" value="vWFA_dom_sf"/>
</dbReference>
<dbReference type="Proteomes" id="UP000006443">
    <property type="component" value="Unassembled WGS sequence"/>
</dbReference>
<evidence type="ECO:0000313" key="2">
    <source>
        <dbReference type="Proteomes" id="UP000006443"/>
    </source>
</evidence>
<dbReference type="RefSeq" id="WP_008513931.1">
    <property type="nucleotide sequence ID" value="NZ_ACJM01000001.1"/>
</dbReference>
<dbReference type="OrthoDB" id="9790144at2"/>
<dbReference type="eggNOG" id="COG2304">
    <property type="taxonomic scope" value="Bacteria"/>
</dbReference>
<reference evidence="1 2" key="1">
    <citation type="submission" date="2009-02" db="EMBL/GenBank/DDBJ databases">
        <title>Sequencing of the draft genome and assembly of Dethiobacter alkaliphilus AHT 1.</title>
        <authorList>
            <consortium name="US DOE Joint Genome Institute (JGI-PGF)"/>
            <person name="Lucas S."/>
            <person name="Copeland A."/>
            <person name="Lapidus A."/>
            <person name="Glavina del Rio T."/>
            <person name="Dalin E."/>
            <person name="Tice H."/>
            <person name="Bruce D."/>
            <person name="Goodwin L."/>
            <person name="Pitluck S."/>
            <person name="Larimer F."/>
            <person name="Land M.L."/>
            <person name="Hauser L."/>
            <person name="Muyzer G."/>
        </authorList>
    </citation>
    <scope>NUCLEOTIDE SEQUENCE [LARGE SCALE GENOMIC DNA]</scope>
    <source>
        <strain evidence="1 2">AHT 1</strain>
    </source>
</reference>
<evidence type="ECO:0008006" key="3">
    <source>
        <dbReference type="Google" id="ProtNLM"/>
    </source>
</evidence>
<gene>
    <name evidence="1" type="ORF">DealDRAFT_0166</name>
</gene>